<gene>
    <name evidence="1" type="ORF">BTN49_2044</name>
</gene>
<comment type="caution">
    <text evidence="1">The sequence shown here is derived from an EMBL/GenBank/DDBJ whole genome shotgun (WGS) entry which is preliminary data.</text>
</comment>
<accession>A0A2A5T2B5</accession>
<dbReference type="Proteomes" id="UP000219020">
    <property type="component" value="Unassembled WGS sequence"/>
</dbReference>
<sequence length="37" mass="4278">MIIVPALSSLLVINRVRSINRLHLIISYLSTRNHYNS</sequence>
<keyword evidence="2" id="KW-1185">Reference proteome</keyword>
<protein>
    <submittedName>
        <fullName evidence="1">Uncharacterized protein</fullName>
    </submittedName>
</protein>
<dbReference type="AlphaFoldDB" id="A0A2A5T2B5"/>
<evidence type="ECO:0000313" key="1">
    <source>
        <dbReference type="EMBL" id="PCS22315.1"/>
    </source>
</evidence>
<name>A0A2A5T2B5_9GAMM</name>
<proteinExistence type="predicted"/>
<evidence type="ECO:0000313" key="2">
    <source>
        <dbReference type="Proteomes" id="UP000219020"/>
    </source>
</evidence>
<dbReference type="EMBL" id="NBYY01000022">
    <property type="protein sequence ID" value="PCS22315.1"/>
    <property type="molecule type" value="Genomic_DNA"/>
</dbReference>
<reference evidence="2" key="1">
    <citation type="submission" date="2017-04" db="EMBL/GenBank/DDBJ databases">
        <title>Genome evolution of the luminous symbionts of deep sea anglerfish.</title>
        <authorList>
            <person name="Hendry T.A."/>
        </authorList>
    </citation>
    <scope>NUCLEOTIDE SEQUENCE [LARGE SCALE GENOMIC DNA]</scope>
</reference>
<organism evidence="1 2">
    <name type="scientific">Candidatus Enterovibrio escicola</name>
    <dbReference type="NCBI Taxonomy" id="1927127"/>
    <lineage>
        <taxon>Bacteria</taxon>
        <taxon>Pseudomonadati</taxon>
        <taxon>Pseudomonadota</taxon>
        <taxon>Gammaproteobacteria</taxon>
        <taxon>Vibrionales</taxon>
        <taxon>Vibrionaceae</taxon>
        <taxon>Enterovibrio</taxon>
    </lineage>
</organism>